<sequence length="119" mass="12892">MESMVPLMLLLSFVIIKAYGSSFVEVKQTVTDDTIQGDFDDEDDVVVKAVHSTTSESAFIESGSGSASASGRNSGYPSPDEDDSNEEQFLKQDDGDSDEQPVLQESEDANKKITDYPAN</sequence>
<feature type="signal peptide" evidence="2">
    <location>
        <begin position="1"/>
        <end position="20"/>
    </location>
</feature>
<name>A0ABN8SER5_9CNID</name>
<evidence type="ECO:0000313" key="3">
    <source>
        <dbReference type="EMBL" id="CAH3189176.1"/>
    </source>
</evidence>
<dbReference type="Proteomes" id="UP001159427">
    <property type="component" value="Unassembled WGS sequence"/>
</dbReference>
<keyword evidence="2" id="KW-0732">Signal</keyword>
<comment type="caution">
    <text evidence="3">The sequence shown here is derived from an EMBL/GenBank/DDBJ whole genome shotgun (WGS) entry which is preliminary data.</text>
</comment>
<feature type="compositionally biased region" description="Basic and acidic residues" evidence="1">
    <location>
        <begin position="108"/>
        <end position="119"/>
    </location>
</feature>
<organism evidence="3 4">
    <name type="scientific">Porites evermanni</name>
    <dbReference type="NCBI Taxonomy" id="104178"/>
    <lineage>
        <taxon>Eukaryota</taxon>
        <taxon>Metazoa</taxon>
        <taxon>Cnidaria</taxon>
        <taxon>Anthozoa</taxon>
        <taxon>Hexacorallia</taxon>
        <taxon>Scleractinia</taxon>
        <taxon>Fungiina</taxon>
        <taxon>Poritidae</taxon>
        <taxon>Porites</taxon>
    </lineage>
</organism>
<accession>A0ABN8SER5</accession>
<feature type="region of interest" description="Disordered" evidence="1">
    <location>
        <begin position="57"/>
        <end position="119"/>
    </location>
</feature>
<gene>
    <name evidence="3" type="ORF">PEVE_00019110</name>
</gene>
<feature type="compositionally biased region" description="Low complexity" evidence="1">
    <location>
        <begin position="57"/>
        <end position="75"/>
    </location>
</feature>
<evidence type="ECO:0000256" key="2">
    <source>
        <dbReference type="SAM" id="SignalP"/>
    </source>
</evidence>
<protein>
    <submittedName>
        <fullName evidence="3">Uncharacterized protein</fullName>
    </submittedName>
</protein>
<reference evidence="3 4" key="1">
    <citation type="submission" date="2022-05" db="EMBL/GenBank/DDBJ databases">
        <authorList>
            <consortium name="Genoscope - CEA"/>
            <person name="William W."/>
        </authorList>
    </citation>
    <scope>NUCLEOTIDE SEQUENCE [LARGE SCALE GENOMIC DNA]</scope>
</reference>
<evidence type="ECO:0000313" key="4">
    <source>
        <dbReference type="Proteomes" id="UP001159427"/>
    </source>
</evidence>
<feature type="chain" id="PRO_5045430244" evidence="2">
    <location>
        <begin position="21"/>
        <end position="119"/>
    </location>
</feature>
<dbReference type="EMBL" id="CALNXI010002587">
    <property type="protein sequence ID" value="CAH3189176.1"/>
    <property type="molecule type" value="Genomic_DNA"/>
</dbReference>
<keyword evidence="4" id="KW-1185">Reference proteome</keyword>
<proteinExistence type="predicted"/>
<evidence type="ECO:0000256" key="1">
    <source>
        <dbReference type="SAM" id="MobiDB-lite"/>
    </source>
</evidence>